<keyword evidence="2" id="KW-1185">Reference proteome</keyword>
<gene>
    <name evidence="1" type="ORF">MLD38_007385</name>
</gene>
<dbReference type="Proteomes" id="UP001057402">
    <property type="component" value="Chromosome 3"/>
</dbReference>
<proteinExistence type="predicted"/>
<sequence length="279" mass="29730">MHLTPLLFTRICPSPHFILVQGFNLFSLLEMGFLGHVVVALAIAANVVRGDDGSSGWSDAHATFYGGQDASGTMGGACGYGNLYSQGYGTDTAALSTALFNSGSSCGACFEIRCVDDDQWCLPGSIIVTGTNFCPPNYGLTNDAGGWCNPPLQHFDLSQPIFQQIARYRAGIVPVQYRRVACKKTGGIRFTVNGHTYFNLVLVTNVGGAGDVVAVSIKGSNTGWQQMSRNWGQNWQSNSCLDGQSLSFQVTTSDGKTVVSNDVAPSNWSFGQTFSGGQF</sequence>
<comment type="caution">
    <text evidence="1">The sequence shown here is derived from an EMBL/GenBank/DDBJ whole genome shotgun (WGS) entry which is preliminary data.</text>
</comment>
<name>A0ACB9RV89_9MYRT</name>
<dbReference type="EMBL" id="CM042882">
    <property type="protein sequence ID" value="KAI4381303.1"/>
    <property type="molecule type" value="Genomic_DNA"/>
</dbReference>
<reference evidence="2" key="1">
    <citation type="journal article" date="2023" name="Front. Plant Sci.">
        <title>Chromosomal-level genome assembly of Melastoma candidum provides insights into trichome evolution.</title>
        <authorList>
            <person name="Zhong Y."/>
            <person name="Wu W."/>
            <person name="Sun C."/>
            <person name="Zou P."/>
            <person name="Liu Y."/>
            <person name="Dai S."/>
            <person name="Zhou R."/>
        </authorList>
    </citation>
    <scope>NUCLEOTIDE SEQUENCE [LARGE SCALE GENOMIC DNA]</scope>
</reference>
<organism evidence="1 2">
    <name type="scientific">Melastoma candidum</name>
    <dbReference type="NCBI Taxonomy" id="119954"/>
    <lineage>
        <taxon>Eukaryota</taxon>
        <taxon>Viridiplantae</taxon>
        <taxon>Streptophyta</taxon>
        <taxon>Embryophyta</taxon>
        <taxon>Tracheophyta</taxon>
        <taxon>Spermatophyta</taxon>
        <taxon>Magnoliopsida</taxon>
        <taxon>eudicotyledons</taxon>
        <taxon>Gunneridae</taxon>
        <taxon>Pentapetalae</taxon>
        <taxon>rosids</taxon>
        <taxon>malvids</taxon>
        <taxon>Myrtales</taxon>
        <taxon>Melastomataceae</taxon>
        <taxon>Melastomatoideae</taxon>
        <taxon>Melastomateae</taxon>
        <taxon>Melastoma</taxon>
    </lineage>
</organism>
<evidence type="ECO:0000313" key="1">
    <source>
        <dbReference type="EMBL" id="KAI4381303.1"/>
    </source>
</evidence>
<protein>
    <submittedName>
        <fullName evidence="1">Uncharacterized protein</fullName>
    </submittedName>
</protein>
<accession>A0ACB9RV89</accession>
<evidence type="ECO:0000313" key="2">
    <source>
        <dbReference type="Proteomes" id="UP001057402"/>
    </source>
</evidence>